<dbReference type="RefSeq" id="WP_132596843.1">
    <property type="nucleotide sequence ID" value="NZ_SMKO01000052.1"/>
</dbReference>
<keyword evidence="1" id="KW-0732">Signal</keyword>
<evidence type="ECO:0000313" key="3">
    <source>
        <dbReference type="Proteomes" id="UP000295258"/>
    </source>
</evidence>
<proteinExistence type="predicted"/>
<feature type="chain" id="PRO_5020571946" description="SH3 domain-containing protein" evidence="1">
    <location>
        <begin position="27"/>
        <end position="125"/>
    </location>
</feature>
<evidence type="ECO:0008006" key="4">
    <source>
        <dbReference type="Google" id="ProtNLM"/>
    </source>
</evidence>
<dbReference type="Proteomes" id="UP000295258">
    <property type="component" value="Unassembled WGS sequence"/>
</dbReference>
<dbReference type="PROSITE" id="PS51257">
    <property type="entry name" value="PROKAR_LIPOPROTEIN"/>
    <property type="match status" value="1"/>
</dbReference>
<sequence length="125" mass="13170">MGKRKRIGPAVVLSLAACAAVSTAAAAPAAAATCYASGGNLYCDNAPAAIYAAPQYSRPNGNPERVVDRLLTTFSYFKCYRTGQQHGGGNNVWYYTYGDQTGSWGYVAAVNVYTSVDPYPGVAHC</sequence>
<keyword evidence="3" id="KW-1185">Reference proteome</keyword>
<evidence type="ECO:0000256" key="1">
    <source>
        <dbReference type="SAM" id="SignalP"/>
    </source>
</evidence>
<comment type="caution">
    <text evidence="2">The sequence shown here is derived from an EMBL/GenBank/DDBJ whole genome shotgun (WGS) entry which is preliminary data.</text>
</comment>
<reference evidence="2 3" key="1">
    <citation type="submission" date="2019-03" db="EMBL/GenBank/DDBJ databases">
        <title>Draft genome sequences of novel Actinobacteria.</title>
        <authorList>
            <person name="Sahin N."/>
            <person name="Ay H."/>
            <person name="Saygin H."/>
        </authorList>
    </citation>
    <scope>NUCLEOTIDE SEQUENCE [LARGE SCALE GENOMIC DNA]</scope>
    <source>
        <strain evidence="2 3">KC310</strain>
    </source>
</reference>
<accession>A0A4R4VIR9</accession>
<feature type="signal peptide" evidence="1">
    <location>
        <begin position="1"/>
        <end position="26"/>
    </location>
</feature>
<evidence type="ECO:0000313" key="2">
    <source>
        <dbReference type="EMBL" id="TDD03697.1"/>
    </source>
</evidence>
<dbReference type="AlphaFoldDB" id="A0A4R4VIR9"/>
<gene>
    <name evidence="2" type="ORF">E1292_20480</name>
</gene>
<protein>
    <recommendedName>
        <fullName evidence="4">SH3 domain-containing protein</fullName>
    </recommendedName>
</protein>
<dbReference type="EMBL" id="SMKO01000052">
    <property type="protein sequence ID" value="TDD03697.1"/>
    <property type="molecule type" value="Genomic_DNA"/>
</dbReference>
<name>A0A4R4VIR9_9ACTN</name>
<organism evidence="2 3">
    <name type="scientific">Nonomuraea deserti</name>
    <dbReference type="NCBI Taxonomy" id="1848322"/>
    <lineage>
        <taxon>Bacteria</taxon>
        <taxon>Bacillati</taxon>
        <taxon>Actinomycetota</taxon>
        <taxon>Actinomycetes</taxon>
        <taxon>Streptosporangiales</taxon>
        <taxon>Streptosporangiaceae</taxon>
        <taxon>Nonomuraea</taxon>
    </lineage>
</organism>